<dbReference type="InterPro" id="IPR029052">
    <property type="entry name" value="Metallo-depent_PP-like"/>
</dbReference>
<dbReference type="OrthoDB" id="9809781at2"/>
<dbReference type="RefSeq" id="WP_120257459.1">
    <property type="nucleotide sequence ID" value="NZ_RAPY01000001.1"/>
</dbReference>
<dbReference type="Proteomes" id="UP000286246">
    <property type="component" value="Unassembled WGS sequence"/>
</dbReference>
<reference evidence="2 3" key="1">
    <citation type="submission" date="2018-09" db="EMBL/GenBank/DDBJ databases">
        <title>Genomic Encyclopedia of Type Strains, Phase III (KMG-III): the genomes of soil and plant-associated and newly described type strains.</title>
        <authorList>
            <person name="Whitman W."/>
        </authorList>
    </citation>
    <scope>NUCLEOTIDE SEQUENCE [LARGE SCALE GENOMIC DNA]</scope>
    <source>
        <strain evidence="2 3">CECT 7938</strain>
    </source>
</reference>
<dbReference type="PANTHER" id="PTHR16509">
    <property type="match status" value="1"/>
</dbReference>
<dbReference type="AlphaFoldDB" id="A0A420BG72"/>
<name>A0A420BG72_SPHD1</name>
<dbReference type="SUPFAM" id="SSF56300">
    <property type="entry name" value="Metallo-dependent phosphatases"/>
    <property type="match status" value="1"/>
</dbReference>
<dbReference type="PANTHER" id="PTHR16509:SF8">
    <property type="entry name" value="MANGANESE-DEPENDENT ADP-RIBOSE_CDP-ALCOHOL DIPHOSPHATASE"/>
    <property type="match status" value="1"/>
</dbReference>
<dbReference type="GO" id="GO:0030145">
    <property type="term" value="F:manganese ion binding"/>
    <property type="evidence" value="ECO:0007669"/>
    <property type="project" value="TreeGrafter"/>
</dbReference>
<dbReference type="Pfam" id="PF00149">
    <property type="entry name" value="Metallophos"/>
    <property type="match status" value="1"/>
</dbReference>
<dbReference type="InterPro" id="IPR004843">
    <property type="entry name" value="Calcineurin-like_PHP"/>
</dbReference>
<evidence type="ECO:0000259" key="1">
    <source>
        <dbReference type="Pfam" id="PF00149"/>
    </source>
</evidence>
<organism evidence="2 3">
    <name type="scientific">Sphingobacterium detergens</name>
    <dbReference type="NCBI Taxonomy" id="1145106"/>
    <lineage>
        <taxon>Bacteria</taxon>
        <taxon>Pseudomonadati</taxon>
        <taxon>Bacteroidota</taxon>
        <taxon>Sphingobacteriia</taxon>
        <taxon>Sphingobacteriales</taxon>
        <taxon>Sphingobacteriaceae</taxon>
        <taxon>Sphingobacterium</taxon>
    </lineage>
</organism>
<accession>A0A420BG72</accession>
<dbReference type="GO" id="GO:0047734">
    <property type="term" value="F:CDP-glycerol diphosphatase activity"/>
    <property type="evidence" value="ECO:0007669"/>
    <property type="project" value="TreeGrafter"/>
</dbReference>
<evidence type="ECO:0000313" key="3">
    <source>
        <dbReference type="Proteomes" id="UP000286246"/>
    </source>
</evidence>
<feature type="domain" description="Calcineurin-like phosphoesterase" evidence="1">
    <location>
        <begin position="29"/>
        <end position="246"/>
    </location>
</feature>
<comment type="caution">
    <text evidence="2">The sequence shown here is derived from an EMBL/GenBank/DDBJ whole genome shotgun (WGS) entry which is preliminary data.</text>
</comment>
<protein>
    <submittedName>
        <fullName evidence="2">Calcineurin-like phosphoesterase family protein</fullName>
    </submittedName>
</protein>
<dbReference type="EMBL" id="RAPY01000001">
    <property type="protein sequence ID" value="RKE55700.1"/>
    <property type="molecule type" value="Genomic_DNA"/>
</dbReference>
<dbReference type="Gene3D" id="3.60.21.10">
    <property type="match status" value="1"/>
</dbReference>
<dbReference type="GO" id="GO:0047631">
    <property type="term" value="F:ADP-ribose diphosphatase activity"/>
    <property type="evidence" value="ECO:0007669"/>
    <property type="project" value="TreeGrafter"/>
</dbReference>
<gene>
    <name evidence="2" type="ORF">DFQ12_0536</name>
</gene>
<dbReference type="GO" id="GO:0008663">
    <property type="term" value="F:2',3'-cyclic-nucleotide 2'-phosphodiesterase activity"/>
    <property type="evidence" value="ECO:0007669"/>
    <property type="project" value="TreeGrafter"/>
</dbReference>
<proteinExistence type="predicted"/>
<sequence>MKIKIIVFSLLFVLLHGKSISQQKNTPLKIGLIADPQYADQDTKGSRFYRNSLSKLDSATTAINAAGVDFTVMVGDLVDVGAKDLTPALQHLDKLKAPVYNLLGNHDYVDVKNGATLYKAYRMSAPYYTVEKGHWLFILLNTNELSEYATSEASAKRAAWQALNNQLKFEARKNTQPWNGGISRQQLAWMEKQLKKAEKEAKNVIIFSHHPLFPENGLETLNNRDILAAIEKYPRVKAVISGHHHPGNFANYKGIPMITLEGMIETSNENAYGVLELFPNRINLKGQGRMTSRKFDF</sequence>
<keyword evidence="3" id="KW-1185">Reference proteome</keyword>
<evidence type="ECO:0000313" key="2">
    <source>
        <dbReference type="EMBL" id="RKE55700.1"/>
    </source>
</evidence>